<dbReference type="PANTHER" id="PTHR48485">
    <property type="entry name" value="INTERLEUKIN-12 SUBUNIT BETA-RELATED"/>
    <property type="match status" value="1"/>
</dbReference>
<dbReference type="Gene3D" id="2.60.40.10">
    <property type="entry name" value="Immunoglobulins"/>
    <property type="match status" value="2"/>
</dbReference>
<evidence type="ECO:0000256" key="6">
    <source>
        <dbReference type="SAM" id="SignalP"/>
    </source>
</evidence>
<evidence type="ECO:0000313" key="8">
    <source>
        <dbReference type="Proteomes" id="UP000606274"/>
    </source>
</evidence>
<keyword evidence="8" id="KW-1185">Reference proteome</keyword>
<keyword evidence="4" id="KW-0393">Immunoglobulin domain</keyword>
<feature type="region of interest" description="Disordered" evidence="5">
    <location>
        <begin position="290"/>
        <end position="318"/>
    </location>
</feature>
<dbReference type="InterPro" id="IPR036116">
    <property type="entry name" value="FN3_sf"/>
</dbReference>
<protein>
    <recommendedName>
        <fullName evidence="9">Ig-like domain-containing protein</fullName>
    </recommendedName>
</protein>
<dbReference type="EMBL" id="JABFDY010000013">
    <property type="protein sequence ID" value="KAF7699414.1"/>
    <property type="molecule type" value="Genomic_DNA"/>
</dbReference>
<keyword evidence="3" id="KW-0325">Glycoprotein</keyword>
<dbReference type="PANTHER" id="PTHR48485:SF3">
    <property type="entry name" value="INTERLEUKIN-12 SUBUNIT BETA"/>
    <property type="match status" value="1"/>
</dbReference>
<comment type="caution">
    <text evidence="7">The sequence shown here is derived from an EMBL/GenBank/DDBJ whole genome shotgun (WGS) entry which is preliminary data.</text>
</comment>
<dbReference type="InterPro" id="IPR013783">
    <property type="entry name" value="Ig-like_fold"/>
</dbReference>
<evidence type="ECO:0000256" key="2">
    <source>
        <dbReference type="ARBA" id="ARBA00023157"/>
    </source>
</evidence>
<evidence type="ECO:0000256" key="1">
    <source>
        <dbReference type="ARBA" id="ARBA00022729"/>
    </source>
</evidence>
<name>A0A8T0B1W4_SILME</name>
<feature type="compositionally biased region" description="Basic residues" evidence="5">
    <location>
        <begin position="294"/>
        <end position="318"/>
    </location>
</feature>
<evidence type="ECO:0008006" key="9">
    <source>
        <dbReference type="Google" id="ProtNLM"/>
    </source>
</evidence>
<accession>A0A8T0B1W4</accession>
<proteinExistence type="predicted"/>
<keyword evidence="1 6" id="KW-0732">Signal</keyword>
<dbReference type="SUPFAM" id="SSF48726">
    <property type="entry name" value="Immunoglobulin"/>
    <property type="match status" value="1"/>
</dbReference>
<feature type="signal peptide" evidence="6">
    <location>
        <begin position="1"/>
        <end position="20"/>
    </location>
</feature>
<dbReference type="InterPro" id="IPR036179">
    <property type="entry name" value="Ig-like_dom_sf"/>
</dbReference>
<organism evidence="7 8">
    <name type="scientific">Silurus meridionalis</name>
    <name type="common">Southern catfish</name>
    <name type="synonym">Silurus soldatovi meridionalis</name>
    <dbReference type="NCBI Taxonomy" id="175797"/>
    <lineage>
        <taxon>Eukaryota</taxon>
        <taxon>Metazoa</taxon>
        <taxon>Chordata</taxon>
        <taxon>Craniata</taxon>
        <taxon>Vertebrata</taxon>
        <taxon>Euteleostomi</taxon>
        <taxon>Actinopterygii</taxon>
        <taxon>Neopterygii</taxon>
        <taxon>Teleostei</taxon>
        <taxon>Ostariophysi</taxon>
        <taxon>Siluriformes</taxon>
        <taxon>Siluridae</taxon>
        <taxon>Silurus</taxon>
    </lineage>
</organism>
<reference evidence="7" key="1">
    <citation type="submission" date="2020-08" db="EMBL/GenBank/DDBJ databases">
        <title>Chromosome-level assembly of Southern catfish (Silurus meridionalis) provides insights into visual adaptation to the nocturnal and benthic lifestyles.</title>
        <authorList>
            <person name="Zhang Y."/>
            <person name="Wang D."/>
            <person name="Peng Z."/>
        </authorList>
    </citation>
    <scope>NUCLEOTIDE SEQUENCE</scope>
    <source>
        <strain evidence="7">SWU-2019-XX</strain>
        <tissue evidence="7">Muscle</tissue>
    </source>
</reference>
<evidence type="ECO:0000256" key="4">
    <source>
        <dbReference type="ARBA" id="ARBA00023319"/>
    </source>
</evidence>
<dbReference type="SUPFAM" id="SSF49265">
    <property type="entry name" value="Fibronectin type III"/>
    <property type="match status" value="1"/>
</dbReference>
<evidence type="ECO:0000256" key="5">
    <source>
        <dbReference type="SAM" id="MobiDB-lite"/>
    </source>
</evidence>
<keyword evidence="2" id="KW-1015">Disulfide bond</keyword>
<evidence type="ECO:0000313" key="7">
    <source>
        <dbReference type="EMBL" id="KAF7699414.1"/>
    </source>
</evidence>
<dbReference type="OrthoDB" id="9945899at2759"/>
<feature type="chain" id="PRO_5035835494" description="Ig-like domain-containing protein" evidence="6">
    <location>
        <begin position="21"/>
        <end position="318"/>
    </location>
</feature>
<dbReference type="Proteomes" id="UP000606274">
    <property type="component" value="Unassembled WGS sequence"/>
</dbReference>
<evidence type="ECO:0000256" key="3">
    <source>
        <dbReference type="ARBA" id="ARBA00023180"/>
    </source>
</evidence>
<dbReference type="AlphaFoldDB" id="A0A8T0B1W4"/>
<dbReference type="InterPro" id="IPR050676">
    <property type="entry name" value="IL-12"/>
</dbReference>
<sequence>MKASLSLLTILCLCAIRASALDPFTKKFIAVKKADNVTLRCEKATDKAVTWKYEDQPLGPAADIKMEGNNMTLLKIDLDLTGNFTCWSEEQKVDDTYVLLDMSDSISDSPISCTAETFNCTSTISCTMSEKGYQHFRLRNGDDWLKPSSEGKFYLTHTTNPFAEEATPIVVIGEGMSDLNHYFNTSYSFYIRDIIRPGCPRVSVLKKENARVLDLKPPVTWILPLSYYPLEHEIQFVRRTDGQITQANYTHPCNVDSSGGNILIPSGTSKLRARCRDSLLRSQWSEWTAWQNVGKRRPKKSKNQKKKEEKKKKGQKSR</sequence>
<gene>
    <name evidence="7" type="ORF">HF521_004156</name>
</gene>